<sequence>MWHQAEGQDLVPPPYQQHLSPSVWAQSRHPPAPEEHSASRHQRDRNSTAAGFTAPRTAPAGGHQRADPCPRAVNSPQPTTLTRDRSVKGSVICGISHELPWDAACPRVPTASCPEAEGARDDAPGTAPAVGPSSVLSRRVHYAAHDNPLDSAAGLGMVGAQRGRSSEAKGQPL</sequence>
<proteinExistence type="predicted"/>
<evidence type="ECO:0000313" key="2">
    <source>
        <dbReference type="EMBL" id="KAJ1110751.1"/>
    </source>
</evidence>
<dbReference type="EMBL" id="JANPWB010000013">
    <property type="protein sequence ID" value="KAJ1110751.1"/>
    <property type="molecule type" value="Genomic_DNA"/>
</dbReference>
<keyword evidence="3" id="KW-1185">Reference proteome</keyword>
<protein>
    <submittedName>
        <fullName evidence="2">Uncharacterized protein</fullName>
    </submittedName>
</protein>
<evidence type="ECO:0000256" key="1">
    <source>
        <dbReference type="SAM" id="MobiDB-lite"/>
    </source>
</evidence>
<feature type="region of interest" description="Disordered" evidence="1">
    <location>
        <begin position="112"/>
        <end position="133"/>
    </location>
</feature>
<feature type="region of interest" description="Disordered" evidence="1">
    <location>
        <begin position="148"/>
        <end position="173"/>
    </location>
</feature>
<comment type="caution">
    <text evidence="2">The sequence shown here is derived from an EMBL/GenBank/DDBJ whole genome shotgun (WGS) entry which is preliminary data.</text>
</comment>
<reference evidence="2" key="1">
    <citation type="journal article" date="2022" name="bioRxiv">
        <title>Sequencing and chromosome-scale assembly of the giantPleurodeles waltlgenome.</title>
        <authorList>
            <person name="Brown T."/>
            <person name="Elewa A."/>
            <person name="Iarovenko S."/>
            <person name="Subramanian E."/>
            <person name="Araus A.J."/>
            <person name="Petzold A."/>
            <person name="Susuki M."/>
            <person name="Suzuki K.-i.T."/>
            <person name="Hayashi T."/>
            <person name="Toyoda A."/>
            <person name="Oliveira C."/>
            <person name="Osipova E."/>
            <person name="Leigh N.D."/>
            <person name="Simon A."/>
            <person name="Yun M.H."/>
        </authorList>
    </citation>
    <scope>NUCLEOTIDE SEQUENCE</scope>
    <source>
        <strain evidence="2">20211129_DDA</strain>
        <tissue evidence="2">Liver</tissue>
    </source>
</reference>
<name>A0AAV7N3Z4_PLEWA</name>
<organism evidence="2 3">
    <name type="scientific">Pleurodeles waltl</name>
    <name type="common">Iberian ribbed newt</name>
    <dbReference type="NCBI Taxonomy" id="8319"/>
    <lineage>
        <taxon>Eukaryota</taxon>
        <taxon>Metazoa</taxon>
        <taxon>Chordata</taxon>
        <taxon>Craniata</taxon>
        <taxon>Vertebrata</taxon>
        <taxon>Euteleostomi</taxon>
        <taxon>Amphibia</taxon>
        <taxon>Batrachia</taxon>
        <taxon>Caudata</taxon>
        <taxon>Salamandroidea</taxon>
        <taxon>Salamandridae</taxon>
        <taxon>Pleurodelinae</taxon>
        <taxon>Pleurodeles</taxon>
    </lineage>
</organism>
<feature type="region of interest" description="Disordered" evidence="1">
    <location>
        <begin position="1"/>
        <end position="88"/>
    </location>
</feature>
<evidence type="ECO:0000313" key="3">
    <source>
        <dbReference type="Proteomes" id="UP001066276"/>
    </source>
</evidence>
<dbReference type="AlphaFoldDB" id="A0AAV7N3Z4"/>
<gene>
    <name evidence="2" type="ORF">NDU88_008097</name>
</gene>
<dbReference type="Proteomes" id="UP001066276">
    <property type="component" value="Chromosome 9"/>
</dbReference>
<accession>A0AAV7N3Z4</accession>